<dbReference type="Pfam" id="PF13041">
    <property type="entry name" value="PPR_2"/>
    <property type="match status" value="2"/>
</dbReference>
<dbReference type="InterPro" id="IPR046848">
    <property type="entry name" value="E_motif"/>
</dbReference>
<dbReference type="Pfam" id="PF01535">
    <property type="entry name" value="PPR"/>
    <property type="match status" value="6"/>
</dbReference>
<sequence length="568" mass="63601">MAELKQTLSLIIQTGVLNHSSSLANLVSFSATSEEGDLELASLIFAQMQKPSTFSYNVMIRGYSNDGSRSPERALLLYLKMRREGTNADNYTYPFILKVCSLLLALEFGRCIHGKLFSSGHHSDMHTQSSLIRFYAECGLTECGSQVFAETTERDVILWNSILGCYAKSGVLGMARKLFDEMPERNSASYNAVIAGYVKVGDVGSARKLFDEMPQRDVVSWNTMVVGYARSGFVNEAHRLFCEMPCRNLSSWSGMITGLAQSSRFEEALDVFNEMMIEKVKPNQATLVGALSSCAHLGALEQGMWINAYIERSRFNVDDMLCAALIDMYSKCGLLEGAKFIFFKNREKDVCSWSAMICAFSMHGCCEEAIVLFEQMQNIGIKPNGITFVSILTACAHAGMVNKGKEIFHGMRMIHKIEPSIEHYTCMVDLLSRAGHLEQALNFVRTMPMAPDTFVWGSLVSGFMIHGSHHLLNENVAEELARLKHKDSGTYVLMSNLYASIDQWDDVMRLRGLMIDRGVQKNPGCSLIEVDGIVHEFLVGERTHPQCNEIYLLLNLLNRMVKIEEFAH</sequence>
<dbReference type="AlphaFoldDB" id="A0A5K1CZG1"/>
<accession>A0A5K1CZG1</accession>
<dbReference type="OrthoDB" id="185373at2759"/>
<dbReference type="PANTHER" id="PTHR47926:SF452">
    <property type="entry name" value="PENTATRICOPEPTIDE REPEAT-CONTAINING PROTEIN"/>
    <property type="match status" value="1"/>
</dbReference>
<feature type="repeat" description="PPR" evidence="2">
    <location>
        <begin position="155"/>
        <end position="185"/>
    </location>
</feature>
<proteinExistence type="predicted"/>
<feature type="repeat" description="PPR" evidence="2">
    <location>
        <begin position="186"/>
        <end position="220"/>
    </location>
</feature>
<dbReference type="PANTHER" id="PTHR47926">
    <property type="entry name" value="PENTATRICOPEPTIDE REPEAT-CONTAINING PROTEIN"/>
    <property type="match status" value="1"/>
</dbReference>
<dbReference type="InterPro" id="IPR011990">
    <property type="entry name" value="TPR-like_helical_dom_sf"/>
</dbReference>
<dbReference type="GO" id="GO:0003723">
    <property type="term" value="F:RNA binding"/>
    <property type="evidence" value="ECO:0007669"/>
    <property type="project" value="InterPro"/>
</dbReference>
<evidence type="ECO:0000256" key="2">
    <source>
        <dbReference type="PROSITE-ProRule" id="PRU00708"/>
    </source>
</evidence>
<dbReference type="Pfam" id="PF20431">
    <property type="entry name" value="E_motif"/>
    <property type="match status" value="1"/>
</dbReference>
<dbReference type="GO" id="GO:0009451">
    <property type="term" value="P:RNA modification"/>
    <property type="evidence" value="ECO:0007669"/>
    <property type="project" value="InterPro"/>
</dbReference>
<evidence type="ECO:0000313" key="3">
    <source>
        <dbReference type="EMBL" id="VVW31606.1"/>
    </source>
</evidence>
<dbReference type="OMA" id="FYLQMNR"/>
<protein>
    <recommendedName>
        <fullName evidence="4">Pentacotripeptide-repeat region of PRORP domain-containing protein</fullName>
    </recommendedName>
</protein>
<keyword evidence="1" id="KW-0677">Repeat</keyword>
<dbReference type="PROSITE" id="PS51375">
    <property type="entry name" value="PPR"/>
    <property type="match status" value="5"/>
</dbReference>
<feature type="repeat" description="PPR" evidence="2">
    <location>
        <begin position="52"/>
        <end position="88"/>
    </location>
</feature>
<dbReference type="FunFam" id="1.25.40.10:FF:000184">
    <property type="entry name" value="Pentatricopeptide repeat-containing protein, chloroplastic"/>
    <property type="match status" value="1"/>
</dbReference>
<feature type="repeat" description="PPR" evidence="2">
    <location>
        <begin position="248"/>
        <end position="282"/>
    </location>
</feature>
<gene>
    <name evidence="3" type="ORF">NYM_LOCUS18422</name>
</gene>
<dbReference type="Gramene" id="NC4G0238540.1">
    <property type="protein sequence ID" value="NC4G0238540.1:cds"/>
    <property type="gene ID" value="NC4G0238540"/>
</dbReference>
<reference evidence="3" key="1">
    <citation type="submission" date="2019-09" db="EMBL/GenBank/DDBJ databases">
        <authorList>
            <person name="Zhang L."/>
        </authorList>
    </citation>
    <scope>NUCLEOTIDE SEQUENCE</scope>
</reference>
<evidence type="ECO:0008006" key="4">
    <source>
        <dbReference type="Google" id="ProtNLM"/>
    </source>
</evidence>
<organism evidence="3">
    <name type="scientific">Nymphaea colorata</name>
    <name type="common">pocket water lily</name>
    <dbReference type="NCBI Taxonomy" id="210225"/>
    <lineage>
        <taxon>Eukaryota</taxon>
        <taxon>Viridiplantae</taxon>
        <taxon>Streptophyta</taxon>
        <taxon>Embryophyta</taxon>
        <taxon>Tracheophyta</taxon>
        <taxon>Spermatophyta</taxon>
        <taxon>Magnoliopsida</taxon>
        <taxon>Nymphaeales</taxon>
        <taxon>Nymphaeaceae</taxon>
        <taxon>Nymphaea</taxon>
    </lineage>
</organism>
<dbReference type="Gene3D" id="1.25.40.10">
    <property type="entry name" value="Tetratricopeptide repeat domain"/>
    <property type="match status" value="4"/>
</dbReference>
<feature type="repeat" description="PPR" evidence="2">
    <location>
        <begin position="349"/>
        <end position="383"/>
    </location>
</feature>
<evidence type="ECO:0000256" key="1">
    <source>
        <dbReference type="ARBA" id="ARBA00022737"/>
    </source>
</evidence>
<dbReference type="InterPro" id="IPR046960">
    <property type="entry name" value="PPR_At4g14850-like_plant"/>
</dbReference>
<dbReference type="FunFam" id="1.25.40.10:FF:000348">
    <property type="entry name" value="Pentatricopeptide repeat-containing protein chloroplastic"/>
    <property type="match status" value="1"/>
</dbReference>
<name>A0A5K1CZG1_9MAGN</name>
<dbReference type="InterPro" id="IPR002885">
    <property type="entry name" value="PPR_rpt"/>
</dbReference>
<dbReference type="EMBL" id="LR721782">
    <property type="protein sequence ID" value="VVW31606.1"/>
    <property type="molecule type" value="Genomic_DNA"/>
</dbReference>
<dbReference type="NCBIfam" id="TIGR00756">
    <property type="entry name" value="PPR"/>
    <property type="match status" value="6"/>
</dbReference>